<accession>A0AB33BWY4</accession>
<dbReference type="AlphaFoldDB" id="A0AB33BWY4"/>
<organism evidence="1 2">
    <name type="scientific">Microcystis aeruginosa PCC 7806SL</name>
    <dbReference type="NCBI Taxonomy" id="1903187"/>
    <lineage>
        <taxon>Bacteria</taxon>
        <taxon>Bacillati</taxon>
        <taxon>Cyanobacteriota</taxon>
        <taxon>Cyanophyceae</taxon>
        <taxon>Oscillatoriophycideae</taxon>
        <taxon>Chroococcales</taxon>
        <taxon>Microcystaceae</taxon>
        <taxon>Microcystis</taxon>
    </lineage>
</organism>
<keyword evidence="2" id="KW-1185">Reference proteome</keyword>
<gene>
    <name evidence="1" type="ORF">BH695_1631</name>
</gene>
<dbReference type="Proteomes" id="UP000192439">
    <property type="component" value="Chromosome"/>
</dbReference>
<proteinExistence type="predicted"/>
<sequence>MRWFLPLKQRGFDNQIKAYIKSFELKVKLQVFIQKKCTNWLIFPKN</sequence>
<reference evidence="1 2" key="1">
    <citation type="journal article" date="2018" name="Harmful Algae">
        <title>The highly heterogeneous methylated genomes and diverse restriction-modification systems of bloom-forming Microcystis.</title>
        <authorList>
            <person name="Zhao L."/>
            <person name="Song Y."/>
            <person name="Li L."/>
            <person name="Gan N."/>
            <person name="Brand J.J."/>
            <person name="Song L."/>
        </authorList>
    </citation>
    <scope>NUCLEOTIDE SEQUENCE [LARGE SCALE GENOMIC DNA]</scope>
    <source>
        <strain evidence="1 2">PCC 7806SL</strain>
    </source>
</reference>
<name>A0AB33BWY4_MICA7</name>
<dbReference type="EMBL" id="CP020771">
    <property type="protein sequence ID" value="ARI80912.1"/>
    <property type="molecule type" value="Genomic_DNA"/>
</dbReference>
<evidence type="ECO:0000313" key="2">
    <source>
        <dbReference type="Proteomes" id="UP000192439"/>
    </source>
</evidence>
<protein>
    <submittedName>
        <fullName evidence="1">Uncharacterized protein</fullName>
    </submittedName>
</protein>
<evidence type="ECO:0000313" key="1">
    <source>
        <dbReference type="EMBL" id="ARI80912.1"/>
    </source>
</evidence>